<keyword evidence="5" id="KW-1185">Reference proteome</keyword>
<sequence length="652" mass="71954">MYNCIHMRNTTVRFCVILLFLSFTATAQLSNRNVLGKYTLPAVRAALLPYGSWKPFPQTPAAWKEAVPDTVIAGMIANGEKALKKDFVSIPATVTLQFVRDGNRTAYEALSFAKRNQLFDLVLAESAEGKGRFTDQIVNGVWNICEESFWGVTAHIGMQNAGAGLPDVQDPVVDLFAAETAAVLAWTDYFVGPRLDSVSKLVRQRIAFEMNKRILQPMATAKYGWMGAGNPQAKLNNWAPWIMSNYVVAALLFEKEEDKRAAAVYRALQVTNQYMNSLGDDGGCDEGPGYWFAAGGAVFDELAILNDASKGAINVYGDPFVDKMASYIYKTHIAGNYFVNVADAHPRISPDGAMLYRFGKALNDTQLTGFGSWIYHDLPNGDSRGIEQFRRTRDLYNLLAIKTIAADRTPYTPVNNAWFPDVQLMIARLSNGLFLSAHAGNNHESHNHNDIGDFAVYASGDPVLIDVGSGTYTSKTFSKHRYDIWYNTSAYHNLPTINGVQQGDGAFSATAVSYNNDKNGTSFQMELREAYPATAGISSWKRNIVTSHKGVITITDRFAAAAPLQSLTQGFITVCAADINQPGKIVFTTASHNQVVLQYDAAFWAVSKEKMPLDAPEDQGLKVNWRHQDIYRILLTAKRPGKAGVLQYTVTR</sequence>
<dbReference type="InterPro" id="IPR008929">
    <property type="entry name" value="Chondroitin_lyas"/>
</dbReference>
<name>A0A3E1NIZ4_9BACT</name>
<feature type="signal peptide" evidence="2">
    <location>
        <begin position="1"/>
        <end position="27"/>
    </location>
</feature>
<keyword evidence="2" id="KW-0732">Signal</keyword>
<dbReference type="AlphaFoldDB" id="A0A3E1NIZ4"/>
<dbReference type="Gene3D" id="1.50.10.100">
    <property type="entry name" value="Chondroitin AC/alginate lyase"/>
    <property type="match status" value="1"/>
</dbReference>
<protein>
    <recommendedName>
        <fullName evidence="3">Heparinase II/III-like C-terminal domain-containing protein</fullName>
    </recommendedName>
</protein>
<dbReference type="Pfam" id="PF07940">
    <property type="entry name" value="Hepar_II_III_C"/>
    <property type="match status" value="1"/>
</dbReference>
<dbReference type="Gene3D" id="2.70.98.70">
    <property type="match status" value="1"/>
</dbReference>
<organism evidence="4 5">
    <name type="scientific">Deminuibacter soli</name>
    <dbReference type="NCBI Taxonomy" id="2291815"/>
    <lineage>
        <taxon>Bacteria</taxon>
        <taxon>Pseudomonadati</taxon>
        <taxon>Bacteroidota</taxon>
        <taxon>Chitinophagia</taxon>
        <taxon>Chitinophagales</taxon>
        <taxon>Chitinophagaceae</taxon>
        <taxon>Deminuibacter</taxon>
    </lineage>
</organism>
<dbReference type="Proteomes" id="UP000261284">
    <property type="component" value="Unassembled WGS sequence"/>
</dbReference>
<feature type="chain" id="PRO_5017632330" description="Heparinase II/III-like C-terminal domain-containing protein" evidence="2">
    <location>
        <begin position="28"/>
        <end position="652"/>
    </location>
</feature>
<evidence type="ECO:0000259" key="3">
    <source>
        <dbReference type="Pfam" id="PF07940"/>
    </source>
</evidence>
<dbReference type="GO" id="GO:0030313">
    <property type="term" value="C:cell envelope"/>
    <property type="evidence" value="ECO:0007669"/>
    <property type="project" value="UniProtKB-SubCell"/>
</dbReference>
<proteinExistence type="predicted"/>
<dbReference type="SUPFAM" id="SSF48230">
    <property type="entry name" value="Chondroitin AC/alginate lyase"/>
    <property type="match status" value="1"/>
</dbReference>
<comment type="subcellular location">
    <subcellularLocation>
        <location evidence="1">Cell envelope</location>
    </subcellularLocation>
</comment>
<evidence type="ECO:0000313" key="5">
    <source>
        <dbReference type="Proteomes" id="UP000261284"/>
    </source>
</evidence>
<evidence type="ECO:0000256" key="2">
    <source>
        <dbReference type="SAM" id="SignalP"/>
    </source>
</evidence>
<gene>
    <name evidence="4" type="ORF">DXN05_14245</name>
</gene>
<feature type="domain" description="Heparinase II/III-like C-terminal" evidence="3">
    <location>
        <begin position="418"/>
        <end position="616"/>
    </location>
</feature>
<evidence type="ECO:0000256" key="1">
    <source>
        <dbReference type="ARBA" id="ARBA00004196"/>
    </source>
</evidence>
<evidence type="ECO:0000313" key="4">
    <source>
        <dbReference type="EMBL" id="RFM27851.1"/>
    </source>
</evidence>
<reference evidence="4 5" key="1">
    <citation type="submission" date="2018-08" db="EMBL/GenBank/DDBJ databases">
        <title>Chitinophagaceae sp. K23C18032701, a novel bacterium isolated from forest soil.</title>
        <authorList>
            <person name="Wang C."/>
        </authorList>
    </citation>
    <scope>NUCLEOTIDE SEQUENCE [LARGE SCALE GENOMIC DNA]</scope>
    <source>
        <strain evidence="4 5">K23C18032701</strain>
    </source>
</reference>
<dbReference type="InterPro" id="IPR012480">
    <property type="entry name" value="Hepar_II_III_C"/>
</dbReference>
<accession>A0A3E1NIZ4</accession>
<dbReference type="EMBL" id="QTJU01000004">
    <property type="protein sequence ID" value="RFM27851.1"/>
    <property type="molecule type" value="Genomic_DNA"/>
</dbReference>
<comment type="caution">
    <text evidence="4">The sequence shown here is derived from an EMBL/GenBank/DDBJ whole genome shotgun (WGS) entry which is preliminary data.</text>
</comment>
<dbReference type="GO" id="GO:0016829">
    <property type="term" value="F:lyase activity"/>
    <property type="evidence" value="ECO:0007669"/>
    <property type="project" value="InterPro"/>
</dbReference>